<keyword evidence="2" id="KW-0732">Signal</keyword>
<organism evidence="3 4">
    <name type="scientific">Svornostia abyssi</name>
    <dbReference type="NCBI Taxonomy" id="2898438"/>
    <lineage>
        <taxon>Bacteria</taxon>
        <taxon>Bacillati</taxon>
        <taxon>Actinomycetota</taxon>
        <taxon>Thermoleophilia</taxon>
        <taxon>Solirubrobacterales</taxon>
        <taxon>Baekduiaceae</taxon>
        <taxon>Svornostia</taxon>
    </lineage>
</organism>
<dbReference type="Proteomes" id="UP001058860">
    <property type="component" value="Chromosome"/>
</dbReference>
<accession>A0ABY5PGS3</accession>
<evidence type="ECO:0000313" key="4">
    <source>
        <dbReference type="Proteomes" id="UP001058860"/>
    </source>
</evidence>
<name>A0ABY5PGS3_9ACTN</name>
<feature type="chain" id="PRO_5046368519" evidence="2">
    <location>
        <begin position="25"/>
        <end position="458"/>
    </location>
</feature>
<keyword evidence="4" id="KW-1185">Reference proteome</keyword>
<gene>
    <name evidence="3" type="ORF">LRS13_25070</name>
</gene>
<evidence type="ECO:0000313" key="3">
    <source>
        <dbReference type="EMBL" id="UUY03886.1"/>
    </source>
</evidence>
<dbReference type="RefSeq" id="WP_353864384.1">
    <property type="nucleotide sequence ID" value="NZ_CP088295.1"/>
</dbReference>
<proteinExistence type="predicted"/>
<dbReference type="EMBL" id="CP088295">
    <property type="protein sequence ID" value="UUY03886.1"/>
    <property type="molecule type" value="Genomic_DNA"/>
</dbReference>
<feature type="signal peptide" evidence="2">
    <location>
        <begin position="1"/>
        <end position="24"/>
    </location>
</feature>
<feature type="region of interest" description="Disordered" evidence="1">
    <location>
        <begin position="322"/>
        <end position="353"/>
    </location>
</feature>
<protein>
    <submittedName>
        <fullName evidence="3">Uncharacterized protein</fullName>
    </submittedName>
</protein>
<reference evidence="4" key="1">
    <citation type="submission" date="2021-11" db="EMBL/GenBank/DDBJ databases">
        <title>Cultivation dependent microbiological survey of springs from the worlds oldest radium mine currently devoted to the extraction of radon-saturated water.</title>
        <authorList>
            <person name="Kapinusova G."/>
            <person name="Smrhova T."/>
            <person name="Strejcek M."/>
            <person name="Suman J."/>
            <person name="Jani K."/>
            <person name="Pajer P."/>
            <person name="Uhlik O."/>
        </authorList>
    </citation>
    <scope>NUCLEOTIDE SEQUENCE [LARGE SCALE GENOMIC DNA]</scope>
    <source>
        <strain evidence="4">J379</strain>
    </source>
</reference>
<evidence type="ECO:0000256" key="2">
    <source>
        <dbReference type="SAM" id="SignalP"/>
    </source>
</evidence>
<evidence type="ECO:0000256" key="1">
    <source>
        <dbReference type="SAM" id="MobiDB-lite"/>
    </source>
</evidence>
<sequence>MRLARMTLLGGLAALAVTPATASAASVSYVDGGEVWQSTLDGSRKAKLSGGDTTYKEVAQADGGRTVGVRRDGSLSRFTLFNPDGAVAHDGPLQYEVGSWTTRAYPLSVDITPDGGSLVYGFSNSYYNAALFPSPFVFGRGSLLISSQNLNPFTQEIFSPLKQADREWPTFVGNRIVAASGNNVVLQRDAAGAPYASDFDPWFTPNLPGAGYSLERTDVAANGQVAAVEYDKDSGGTILDRRIDVFPIAGVGGAPNNAAGCRIPARGWPSNVSISQDGSRIAWKDDGGVKVAGIPDFSGVDDCALTSPPVVISPTGSYPSIGGADVPTGPVGGGSAAGTAPPPSGSGAPAATSTPAFSVSLPAKTTAKALRGGVTFTVTVGAPGTVNATLSVPQSKLRAAKLVVIARGKTVAKKAGKVKVKLVATKAARPKLRRLKGVTATLKVTAGTRVVTKRVKLR</sequence>